<keyword evidence="3" id="KW-1185">Reference proteome</keyword>
<name>A0A7D9D7Z5_PARCT</name>
<dbReference type="GO" id="GO:0008773">
    <property type="term" value="F:[protein-PII] uridylyltransferase activity"/>
    <property type="evidence" value="ECO:0007669"/>
    <property type="project" value="InterPro"/>
</dbReference>
<evidence type="ECO:0000313" key="2">
    <source>
        <dbReference type="EMBL" id="CAB3978239.1"/>
    </source>
</evidence>
<proteinExistence type="predicted"/>
<evidence type="ECO:0000259" key="1">
    <source>
        <dbReference type="Pfam" id="PF03445"/>
    </source>
</evidence>
<protein>
    <submittedName>
        <fullName evidence="2">Tetratricopeptide repeat 28-like</fullName>
    </submittedName>
</protein>
<dbReference type="Pfam" id="PF03445">
    <property type="entry name" value="DUF294"/>
    <property type="match status" value="1"/>
</dbReference>
<dbReference type="AlphaFoldDB" id="A0A7D9D7Z5"/>
<reference evidence="2" key="1">
    <citation type="submission" date="2020-04" db="EMBL/GenBank/DDBJ databases">
        <authorList>
            <person name="Alioto T."/>
            <person name="Alioto T."/>
            <person name="Gomez Garrido J."/>
        </authorList>
    </citation>
    <scope>NUCLEOTIDE SEQUENCE</scope>
    <source>
        <strain evidence="2">A484AB</strain>
    </source>
</reference>
<accession>A0A7D9D7Z5</accession>
<sequence length="449" mass="51216">MDEDIDVSVAVRQLKEGRSDPSRQVRPLLKLADWHLRKSKETANGADFTKANALYNAALVRSELLNYEVGEDQIIRGIVETYRTFLSTFTNDEDVGVDEIRNEIRSHKEFLAKERKIFKDRLEHQYEIHTDMIYDVFRDIQDMYTRLVSMLVKECEGRLGQPPCDYAMVAMGSVARMEATPFSDLEFAILYADPAIGDKISYFRVLTHFLHLKVINLGETILPALGIEQLNDFQSSAPDGSWFYDSDTPPGISFDGAMPWASKTPLGRMATEDKPALELIKTPEDMAELQDEEISLKEGYHLADILLRVALLYGKRALLDEYNERVAEKLNTKSSAAKGNSTKTVGFIRGIQQMILDIETYHPQNCYLGVHCAVGGLFDAKKEFYRLISLLLSDLGLIFDIRSPSPWRVIMELWTRGIIDETEKNNIKECLSIANEIRLKAYFAYNRQK</sequence>
<comment type="caution">
    <text evidence="2">The sequence shown here is derived from an EMBL/GenBank/DDBJ whole genome shotgun (WGS) entry which is preliminary data.</text>
</comment>
<dbReference type="InterPro" id="IPR005105">
    <property type="entry name" value="GlnD_Uridyltrans_N"/>
</dbReference>
<dbReference type="PANTHER" id="PTHR19959:SF119">
    <property type="entry name" value="FUNGAL LIPASE-LIKE DOMAIN-CONTAINING PROTEIN"/>
    <property type="match status" value="1"/>
</dbReference>
<dbReference type="PANTHER" id="PTHR19959">
    <property type="entry name" value="KINESIN LIGHT CHAIN"/>
    <property type="match status" value="1"/>
</dbReference>
<feature type="domain" description="Protein-PII uridylyltransferase N-terminal" evidence="1">
    <location>
        <begin position="136"/>
        <end position="214"/>
    </location>
</feature>
<organism evidence="2 3">
    <name type="scientific">Paramuricea clavata</name>
    <name type="common">Red gorgonian</name>
    <name type="synonym">Violescent sea-whip</name>
    <dbReference type="NCBI Taxonomy" id="317549"/>
    <lineage>
        <taxon>Eukaryota</taxon>
        <taxon>Metazoa</taxon>
        <taxon>Cnidaria</taxon>
        <taxon>Anthozoa</taxon>
        <taxon>Octocorallia</taxon>
        <taxon>Malacalcyonacea</taxon>
        <taxon>Plexauridae</taxon>
        <taxon>Paramuricea</taxon>
    </lineage>
</organism>
<evidence type="ECO:0000313" key="3">
    <source>
        <dbReference type="Proteomes" id="UP001152795"/>
    </source>
</evidence>
<dbReference type="EMBL" id="CACRXK020000098">
    <property type="protein sequence ID" value="CAB3978239.1"/>
    <property type="molecule type" value="Genomic_DNA"/>
</dbReference>
<dbReference type="Proteomes" id="UP001152795">
    <property type="component" value="Unassembled WGS sequence"/>
</dbReference>
<gene>
    <name evidence="2" type="ORF">PACLA_8A033168</name>
</gene>
<dbReference type="OrthoDB" id="10260758at2759"/>